<proteinExistence type="inferred from homology"/>
<feature type="region of interest" description="Disordered" evidence="3">
    <location>
        <begin position="1"/>
        <end position="47"/>
    </location>
</feature>
<dbReference type="GO" id="GO:0031424">
    <property type="term" value="P:keratinization"/>
    <property type="evidence" value="ECO:0007669"/>
    <property type="project" value="UniProtKB-KW"/>
</dbReference>
<dbReference type="Pfam" id="PF14672">
    <property type="entry name" value="LCE"/>
    <property type="match status" value="1"/>
</dbReference>
<evidence type="ECO:0000313" key="4">
    <source>
        <dbReference type="Ensembl" id="ENSCLAP00000003565.1"/>
    </source>
</evidence>
<dbReference type="GeneTree" id="ENSGT00780000122937"/>
<evidence type="ECO:0000313" key="5">
    <source>
        <dbReference type="Proteomes" id="UP000694398"/>
    </source>
</evidence>
<evidence type="ECO:0000256" key="3">
    <source>
        <dbReference type="SAM" id="MobiDB-lite"/>
    </source>
</evidence>
<sequence>MSYQQNQQKCQFSAKCPPKCSPDCPPQPPQAPSSCPPAGPPPASSCSTSTCCVSLVSYRLPRFYLRQPRCSNCCEHLSSRCPSCCHSSGGCH</sequence>
<evidence type="ECO:0000256" key="2">
    <source>
        <dbReference type="ARBA" id="ARBA00023249"/>
    </source>
</evidence>
<dbReference type="Proteomes" id="UP000694398">
    <property type="component" value="Unassembled WGS sequence"/>
</dbReference>
<gene>
    <name evidence="4" type="primary">LCE7A</name>
</gene>
<name>A0A8C2UV17_CHILA</name>
<dbReference type="InterPro" id="IPR028205">
    <property type="entry name" value="LCE"/>
</dbReference>
<evidence type="ECO:0000256" key="1">
    <source>
        <dbReference type="ARBA" id="ARBA00006189"/>
    </source>
</evidence>
<keyword evidence="2" id="KW-0417">Keratinization</keyword>
<feature type="compositionally biased region" description="Polar residues" evidence="3">
    <location>
        <begin position="1"/>
        <end position="11"/>
    </location>
</feature>
<dbReference type="AlphaFoldDB" id="A0A8C2UV17"/>
<reference evidence="4" key="2">
    <citation type="submission" date="2025-09" db="UniProtKB">
        <authorList>
            <consortium name="Ensembl"/>
        </authorList>
    </citation>
    <scope>IDENTIFICATION</scope>
</reference>
<feature type="compositionally biased region" description="Pro residues" evidence="3">
    <location>
        <begin position="19"/>
        <end position="43"/>
    </location>
</feature>
<protein>
    <submittedName>
        <fullName evidence="4">Late cornified envelope 7A</fullName>
    </submittedName>
</protein>
<keyword evidence="5" id="KW-1185">Reference proteome</keyword>
<organism evidence="4 5">
    <name type="scientific">Chinchilla lanigera</name>
    <name type="common">Long-tailed chinchilla</name>
    <name type="synonym">Chinchilla villidera</name>
    <dbReference type="NCBI Taxonomy" id="34839"/>
    <lineage>
        <taxon>Eukaryota</taxon>
        <taxon>Metazoa</taxon>
        <taxon>Chordata</taxon>
        <taxon>Craniata</taxon>
        <taxon>Vertebrata</taxon>
        <taxon>Euteleostomi</taxon>
        <taxon>Mammalia</taxon>
        <taxon>Eutheria</taxon>
        <taxon>Euarchontoglires</taxon>
        <taxon>Glires</taxon>
        <taxon>Rodentia</taxon>
        <taxon>Hystricomorpha</taxon>
        <taxon>Chinchillidae</taxon>
        <taxon>Chinchilla</taxon>
    </lineage>
</organism>
<comment type="similarity">
    <text evidence="1">Belongs to the LCE family.</text>
</comment>
<dbReference type="Ensembl" id="ENSCLAT00000003639.1">
    <property type="protein sequence ID" value="ENSCLAP00000003565.1"/>
    <property type="gene ID" value="ENSCLAG00000002543.1"/>
</dbReference>
<dbReference type="OMA" id="PRFYLRQ"/>
<reference evidence="4" key="1">
    <citation type="submission" date="2025-08" db="UniProtKB">
        <authorList>
            <consortium name="Ensembl"/>
        </authorList>
    </citation>
    <scope>IDENTIFICATION</scope>
</reference>
<accession>A0A8C2UV17</accession>